<dbReference type="InterPro" id="IPR024282">
    <property type="entry name" value="DUF3376"/>
</dbReference>
<feature type="transmembrane region" description="Helical" evidence="3">
    <location>
        <begin position="954"/>
        <end position="987"/>
    </location>
</feature>
<evidence type="ECO:0000313" key="6">
    <source>
        <dbReference type="Proteomes" id="UP000292695"/>
    </source>
</evidence>
<dbReference type="Gene3D" id="3.40.1090.10">
    <property type="entry name" value="Cytosolic phospholipase A2 catalytic domain"/>
    <property type="match status" value="1"/>
</dbReference>
<feature type="transmembrane region" description="Helical" evidence="3">
    <location>
        <begin position="1020"/>
        <end position="1041"/>
    </location>
</feature>
<keyword evidence="1 2" id="KW-0443">Lipid metabolism</keyword>
<feature type="transmembrane region" description="Helical" evidence="3">
    <location>
        <begin position="1155"/>
        <end position="1174"/>
    </location>
</feature>
<dbReference type="GO" id="GO:0016787">
    <property type="term" value="F:hydrolase activity"/>
    <property type="evidence" value="ECO:0007669"/>
    <property type="project" value="UniProtKB-UniRule"/>
</dbReference>
<feature type="transmembrane region" description="Helical" evidence="3">
    <location>
        <begin position="993"/>
        <end position="1013"/>
    </location>
</feature>
<feature type="transmembrane region" description="Helical" evidence="3">
    <location>
        <begin position="1053"/>
        <end position="1072"/>
    </location>
</feature>
<sequence>MGVPEEIRFAVVLNGGVSLAVWMGGVVREIDRVTKPKGPYGRLLELLDVTARADVIAGTSAGGINGAALALSQANEKADVAVMRDLWSEQGRMDSLLQRPFKGSPASLLRGDDYFLPKLYEAMKQLSKGLDSNTGARHPIELMITTTLLHGARTVTVDSLGQQLPQMLHQGVFTFRRGESRDDFTLDKDHELAAALALAARCTAGFPLAFEPCFVPARHHDGPASMPDGKPMDLTDPGARPDLGGFVSWRSAGPAEAVPPDRSRYAVDGGLLANTPTQAALGAIARMPATGLVQRVMLLVYPHAPVNRPDQADQDDEPPTAAGAMGGVLGALLSQGSRTFVNEVEAHNSAATARRGTRLDIMGGLDGPGGLQPLAKSVFGQYRNQRIRRAARDLAERVVPPADWSLRRIQRAVETAQRHWFEADPPGLPYIPAELPTEGDEPPEHWPWGTTAGLDVADAVMDLLHRLISVTSATDICEQLSAARGIVSTARAELRDVREKIDRPWTKDRVLSTLRPGADYWTLRLAHYARAMANDGAAVADAELKVLGFEIFEDVREHRADQDGLRDGRRREALESLSGQADDAPLDANFVPAGTPGITSADAISRIVGVVVDSLGILQSVDDARIAEWSGLRPWQTLFADLAPDGDPAARERNRRIVRARLLWLHVAAWTLADESGAASSHPLDLVQISLQTQNHFAQQSTTLDDKVGGMSLNRFGGFLKRSWRMNDWTWGRMDAATMLCQVILSPERLRRRAIQLSQGADPETAEKFVAVLTSKLFRWPLTKDLKALAVEAVAELEPVYSLDKQELPANLPKLASLAAWAVHLRVVVEELPSIEAAVNADRIDRANPDSKGELFLVEHKALLARVKAVGANVVDSGPLTQKEVTVGVEALRAFDRAGIGREPLNEEARSDQLIRTAATAASVAVTVADSSRSGLDAIKPVTRTLRGGMMVPYWTILGLAGGGAIARFLAQLTLAVGALLLALSLLGEINGWAAGPATAIGVGALLTAFGVAAMRTGTLLHGVVLLTPVIPLVAFASKGWSSTSDSSQHHSLAVAGIIVALALALMLLGSLPSQLRSPISTLYRALDKLVKRFFRKTAADLPVRQRVVLRLVACLGWIVLAAIGLAVLAAAVYGLVRLVDWTDGQVETWKTERFWLLVVAAGAAAAGWIVGYLTGRRLQSWFEVNTDAGQVYQARGVSHSSGVAATWSVIYGTCYAIIAVGIIWWWPADPNWVWRSALATTVVFSLLLLYVVPVAILLGSVRSVSKRLVADVRSGAIAWQADLGDPDVVKLFWKADLRFRCLLKRSAPAGLALARGGRRVRKRINKLVTTA</sequence>
<feature type="short sequence motif" description="DGA/G" evidence="2">
    <location>
        <begin position="268"/>
        <end position="270"/>
    </location>
</feature>
<dbReference type="InterPro" id="IPR016035">
    <property type="entry name" value="Acyl_Trfase/lysoPLipase"/>
</dbReference>
<feature type="transmembrane region" description="Helical" evidence="3">
    <location>
        <begin position="1233"/>
        <end position="1259"/>
    </location>
</feature>
<reference evidence="5 6" key="1">
    <citation type="submission" date="2019-02" db="EMBL/GenBank/DDBJ databases">
        <title>Kribbella capetownensis sp. nov. and Kribbella speibonae sp. nov., isolated from soil.</title>
        <authorList>
            <person name="Curtis S.M."/>
            <person name="Norton I."/>
            <person name="Everest G.J."/>
            <person name="Meyers P.R."/>
        </authorList>
    </citation>
    <scope>NUCLEOTIDE SEQUENCE [LARGE SCALE GENOMIC DNA]</scope>
    <source>
        <strain evidence="5 6">DSM 27082</strain>
    </source>
</reference>
<dbReference type="NCBIfam" id="TIGR03607">
    <property type="entry name" value="patatin-like protein"/>
    <property type="match status" value="1"/>
</dbReference>
<feature type="domain" description="PNPLA" evidence="4">
    <location>
        <begin position="11"/>
        <end position="281"/>
    </location>
</feature>
<gene>
    <name evidence="5" type="ORF">E0H50_18215</name>
</gene>
<evidence type="ECO:0000256" key="3">
    <source>
        <dbReference type="SAM" id="Phobius"/>
    </source>
</evidence>
<feature type="active site" description="Nucleophile" evidence="2">
    <location>
        <position position="60"/>
    </location>
</feature>
<feature type="transmembrane region" description="Helical" evidence="3">
    <location>
        <begin position="1204"/>
        <end position="1227"/>
    </location>
</feature>
<keyword evidence="2" id="KW-0378">Hydrolase</keyword>
<keyword evidence="3" id="KW-0472">Membrane</keyword>
<proteinExistence type="predicted"/>
<dbReference type="GO" id="GO:0016042">
    <property type="term" value="P:lipid catabolic process"/>
    <property type="evidence" value="ECO:0007669"/>
    <property type="project" value="UniProtKB-UniRule"/>
</dbReference>
<keyword evidence="2" id="KW-0442">Lipid degradation</keyword>
<name>A0A4R0IFV4_9ACTN</name>
<protein>
    <submittedName>
        <fullName evidence="5">Patatin-like protein</fullName>
    </submittedName>
</protein>
<keyword evidence="6" id="KW-1185">Reference proteome</keyword>
<accession>A0A4R0IFV4</accession>
<evidence type="ECO:0000256" key="1">
    <source>
        <dbReference type="ARBA" id="ARBA00023098"/>
    </source>
</evidence>
<dbReference type="OrthoDB" id="8728704at2"/>
<keyword evidence="3" id="KW-0812">Transmembrane</keyword>
<dbReference type="EMBL" id="SJKA01000006">
    <property type="protein sequence ID" value="TCC32163.1"/>
    <property type="molecule type" value="Genomic_DNA"/>
</dbReference>
<feature type="transmembrane region" description="Helical" evidence="3">
    <location>
        <begin position="1112"/>
        <end position="1135"/>
    </location>
</feature>
<dbReference type="Pfam" id="PF01734">
    <property type="entry name" value="Patatin"/>
    <property type="match status" value="1"/>
</dbReference>
<dbReference type="InterPro" id="IPR002641">
    <property type="entry name" value="PNPLA_dom"/>
</dbReference>
<comment type="caution">
    <text evidence="2">Lacks conserved residue(s) required for the propagation of feature annotation.</text>
</comment>
<dbReference type="Proteomes" id="UP000292695">
    <property type="component" value="Unassembled WGS sequence"/>
</dbReference>
<dbReference type="Pfam" id="PF11856">
    <property type="entry name" value="DUF3376"/>
    <property type="match status" value="1"/>
</dbReference>
<dbReference type="RefSeq" id="WP_131289793.1">
    <property type="nucleotide sequence ID" value="NZ_SJKA01000006.1"/>
</dbReference>
<dbReference type="PROSITE" id="PS51635">
    <property type="entry name" value="PNPLA"/>
    <property type="match status" value="1"/>
</dbReference>
<evidence type="ECO:0000313" key="5">
    <source>
        <dbReference type="EMBL" id="TCC32163.1"/>
    </source>
</evidence>
<dbReference type="SUPFAM" id="SSF52151">
    <property type="entry name" value="FabD/lysophospholipase-like"/>
    <property type="match status" value="1"/>
</dbReference>
<organism evidence="5 6">
    <name type="scientific">Kribbella sindirgiensis</name>
    <dbReference type="NCBI Taxonomy" id="1124744"/>
    <lineage>
        <taxon>Bacteria</taxon>
        <taxon>Bacillati</taxon>
        <taxon>Actinomycetota</taxon>
        <taxon>Actinomycetes</taxon>
        <taxon>Propionibacteriales</taxon>
        <taxon>Kribbellaceae</taxon>
        <taxon>Kribbella</taxon>
    </lineage>
</organism>
<feature type="active site" description="Proton acceptor" evidence="2">
    <location>
        <position position="268"/>
    </location>
</feature>
<evidence type="ECO:0000256" key="2">
    <source>
        <dbReference type="PROSITE-ProRule" id="PRU01161"/>
    </source>
</evidence>
<comment type="caution">
    <text evidence="5">The sequence shown here is derived from an EMBL/GenBank/DDBJ whole genome shotgun (WGS) entry which is preliminary data.</text>
</comment>
<feature type="short sequence motif" description="GXSXG" evidence="2">
    <location>
        <begin position="58"/>
        <end position="62"/>
    </location>
</feature>
<keyword evidence="3" id="KW-1133">Transmembrane helix</keyword>
<dbReference type="InterPro" id="IPR019894">
    <property type="entry name" value="Patatin-related_protein"/>
</dbReference>
<evidence type="ECO:0000259" key="4">
    <source>
        <dbReference type="PROSITE" id="PS51635"/>
    </source>
</evidence>